<keyword evidence="3" id="KW-0969">Cilium</keyword>
<gene>
    <name evidence="3" type="ORF">CFH83_07755</name>
</gene>
<feature type="non-terminal residue" evidence="3">
    <location>
        <position position="1"/>
    </location>
</feature>
<evidence type="ECO:0000259" key="2">
    <source>
        <dbReference type="Pfam" id="PF06429"/>
    </source>
</evidence>
<dbReference type="SUPFAM" id="SSF64518">
    <property type="entry name" value="Phase 1 flagellin"/>
    <property type="match status" value="1"/>
</dbReference>
<sequence length="188" mass="20512">DDMLIGTFNATQRIFQIDFKSTFASQGYSYSIEDNGTNFAGVTGVNRFLDGSDAKSISLSRDLKEDTSKIKGFKSPANGDNQTALAMVELQFARVTFGTGFDKSSDTVYGYFDTLVTKVGTKTNSVILANESLTAQYNAIKQEYDSVSKVSIDEEMANLIRYQTSYGAAAKVITTIDQMMTTLLGIKA</sequence>
<keyword evidence="3" id="KW-0282">Flagellum</keyword>
<name>A0A2D3WDX7_9BACT</name>
<dbReference type="GO" id="GO:0009424">
    <property type="term" value="C:bacterial-type flagellum hook"/>
    <property type="evidence" value="ECO:0007669"/>
    <property type="project" value="InterPro"/>
</dbReference>
<reference evidence="3 4" key="1">
    <citation type="journal article" date="2017" name="Front. Microbiol.">
        <title>Comparative Genomic Analysis of the Class Epsilonproteobacteria and Proposed Reclassification to Epsilonbacteraeota (phyl. nov.).</title>
        <authorList>
            <person name="Waite D.W."/>
            <person name="Vanwonterghem I."/>
            <person name="Rinke C."/>
            <person name="Parks D.H."/>
            <person name="Zhang Y."/>
            <person name="Takai K."/>
            <person name="Sievert S.M."/>
            <person name="Simon J."/>
            <person name="Campbell B.J."/>
            <person name="Hanson T.E."/>
            <person name="Woyke T."/>
            <person name="Klotz M.G."/>
            <person name="Hugenholtz P."/>
        </authorList>
    </citation>
    <scope>NUCLEOTIDE SEQUENCE [LARGE SCALE GENOMIC DNA]</scope>
    <source>
        <strain evidence="3">UBA12443</strain>
    </source>
</reference>
<dbReference type="InterPro" id="IPR010930">
    <property type="entry name" value="Flg_bb/hook_C_dom"/>
</dbReference>
<dbReference type="RefSeq" id="WP_303663075.1">
    <property type="nucleotide sequence ID" value="NZ_DLUI01000110.1"/>
</dbReference>
<dbReference type="PANTHER" id="PTHR30033:SF1">
    <property type="entry name" value="FLAGELLAR HOOK-ASSOCIATED PROTEIN 1"/>
    <property type="match status" value="1"/>
</dbReference>
<proteinExistence type="inferred from homology"/>
<evidence type="ECO:0000313" key="4">
    <source>
        <dbReference type="Proteomes" id="UP000228859"/>
    </source>
</evidence>
<dbReference type="InterPro" id="IPR002371">
    <property type="entry name" value="FlgK"/>
</dbReference>
<feature type="domain" description="Flagellar basal-body/hook protein C-terminal" evidence="2">
    <location>
        <begin position="142"/>
        <end position="184"/>
    </location>
</feature>
<dbReference type="AlphaFoldDB" id="A0A2D3WDX7"/>
<dbReference type="Proteomes" id="UP000228859">
    <property type="component" value="Unassembled WGS sequence"/>
</dbReference>
<dbReference type="PANTHER" id="PTHR30033">
    <property type="entry name" value="FLAGELLAR HOOK-ASSOCIATED PROTEIN 1"/>
    <property type="match status" value="1"/>
</dbReference>
<keyword evidence="3" id="KW-0966">Cell projection</keyword>
<evidence type="ECO:0000256" key="1">
    <source>
        <dbReference type="ARBA" id="ARBA00009677"/>
    </source>
</evidence>
<evidence type="ECO:0000313" key="3">
    <source>
        <dbReference type="EMBL" id="DAB38095.1"/>
    </source>
</evidence>
<comment type="similarity">
    <text evidence="1">Belongs to the flagella basal body rod proteins family.</text>
</comment>
<dbReference type="GO" id="GO:0005198">
    <property type="term" value="F:structural molecule activity"/>
    <property type="evidence" value="ECO:0007669"/>
    <property type="project" value="InterPro"/>
</dbReference>
<accession>A0A2D3WDX7</accession>
<dbReference type="Pfam" id="PF06429">
    <property type="entry name" value="Flg_bbr_C"/>
    <property type="match status" value="1"/>
</dbReference>
<dbReference type="EMBL" id="DLUI01000110">
    <property type="protein sequence ID" value="DAB38095.1"/>
    <property type="molecule type" value="Genomic_DNA"/>
</dbReference>
<protein>
    <submittedName>
        <fullName evidence="3">Flagellar hook-associated protein FlgK</fullName>
    </submittedName>
</protein>
<comment type="caution">
    <text evidence="3">The sequence shown here is derived from an EMBL/GenBank/DDBJ whole genome shotgun (WGS) entry which is preliminary data.</text>
</comment>
<organism evidence="3 4">
    <name type="scientific">Sulfuricurvum kujiense</name>
    <dbReference type="NCBI Taxonomy" id="148813"/>
    <lineage>
        <taxon>Bacteria</taxon>
        <taxon>Pseudomonadati</taxon>
        <taxon>Campylobacterota</taxon>
        <taxon>Epsilonproteobacteria</taxon>
        <taxon>Campylobacterales</taxon>
        <taxon>Sulfurimonadaceae</taxon>
        <taxon>Sulfuricurvum</taxon>
    </lineage>
</organism>
<dbReference type="GO" id="GO:0044780">
    <property type="term" value="P:bacterial-type flagellum assembly"/>
    <property type="evidence" value="ECO:0007669"/>
    <property type="project" value="InterPro"/>
</dbReference>